<name>A0A6S6Y130_9PROT</name>
<evidence type="ECO:0000313" key="2">
    <source>
        <dbReference type="EMBL" id="CAB1370491.1"/>
    </source>
</evidence>
<dbReference type="Proteomes" id="UP000515733">
    <property type="component" value="Chromosome"/>
</dbReference>
<gene>
    <name evidence="2" type="ORF">DENOEST_3337</name>
</gene>
<dbReference type="EMBL" id="LR778301">
    <property type="protein sequence ID" value="CAB1370491.1"/>
    <property type="molecule type" value="Genomic_DNA"/>
</dbReference>
<dbReference type="AlphaFoldDB" id="A0A6S6Y130"/>
<proteinExistence type="predicted"/>
<organism evidence="2 3">
    <name type="scientific">Denitratisoma oestradiolicum</name>
    <dbReference type="NCBI Taxonomy" id="311182"/>
    <lineage>
        <taxon>Bacteria</taxon>
        <taxon>Pseudomonadati</taxon>
        <taxon>Pseudomonadota</taxon>
        <taxon>Betaproteobacteria</taxon>
        <taxon>Nitrosomonadales</taxon>
        <taxon>Sterolibacteriaceae</taxon>
        <taxon>Denitratisoma</taxon>
    </lineage>
</organism>
<sequence>MNYGAGSNQPGRRAPTPLHTPCEGKRRPGLGPWSGWLADVSAFCAEVDRVHPDWTREFLHPKADAAAAKATSLRVEIISKGPDQTEGG</sequence>
<evidence type="ECO:0000256" key="1">
    <source>
        <dbReference type="SAM" id="MobiDB-lite"/>
    </source>
</evidence>
<accession>A0A6S6Y130</accession>
<protein>
    <submittedName>
        <fullName evidence="2">Uncharacterized protein</fullName>
    </submittedName>
</protein>
<evidence type="ECO:0000313" key="3">
    <source>
        <dbReference type="Proteomes" id="UP000515733"/>
    </source>
</evidence>
<dbReference type="KEGG" id="doe:DENOEST_3337"/>
<feature type="region of interest" description="Disordered" evidence="1">
    <location>
        <begin position="1"/>
        <end position="31"/>
    </location>
</feature>
<keyword evidence="3" id="KW-1185">Reference proteome</keyword>
<reference evidence="2 3" key="1">
    <citation type="submission" date="2020-03" db="EMBL/GenBank/DDBJ databases">
        <authorList>
            <consortium name="Genoscope - CEA"/>
            <person name="William W."/>
        </authorList>
    </citation>
    <scope>NUCLEOTIDE SEQUENCE [LARGE SCALE GENOMIC DNA]</scope>
    <source>
        <strain evidence="3">DSM 16959</strain>
    </source>
</reference>
<feature type="compositionally biased region" description="Polar residues" evidence="1">
    <location>
        <begin position="1"/>
        <end position="10"/>
    </location>
</feature>